<keyword evidence="3" id="KW-1185">Reference proteome</keyword>
<gene>
    <name evidence="2" type="ORF">G7K_1613-t1</name>
</gene>
<accession>A0A0E9NDD6</accession>
<organism evidence="2 3">
    <name type="scientific">Saitoella complicata (strain BCRC 22490 / CBS 7301 / JCM 7358 / NBRC 10748 / NRRL Y-17804)</name>
    <dbReference type="NCBI Taxonomy" id="698492"/>
    <lineage>
        <taxon>Eukaryota</taxon>
        <taxon>Fungi</taxon>
        <taxon>Dikarya</taxon>
        <taxon>Ascomycota</taxon>
        <taxon>Taphrinomycotina</taxon>
        <taxon>Taphrinomycotina incertae sedis</taxon>
        <taxon>Saitoella</taxon>
    </lineage>
</organism>
<dbReference type="AlphaFoldDB" id="A0A0E9NDD6"/>
<reference evidence="2 3" key="1">
    <citation type="journal article" date="2011" name="J. Gen. Appl. Microbiol.">
        <title>Draft genome sequencing of the enigmatic yeast Saitoella complicata.</title>
        <authorList>
            <person name="Nishida H."/>
            <person name="Hamamoto M."/>
            <person name="Sugiyama J."/>
        </authorList>
    </citation>
    <scope>NUCLEOTIDE SEQUENCE [LARGE SCALE GENOMIC DNA]</scope>
    <source>
        <strain evidence="2 3">NRRL Y-17804</strain>
    </source>
</reference>
<dbReference type="EMBL" id="BACD03000009">
    <property type="protein sequence ID" value="GAO47405.1"/>
    <property type="molecule type" value="Genomic_DNA"/>
</dbReference>
<feature type="region of interest" description="Disordered" evidence="1">
    <location>
        <begin position="1"/>
        <end position="42"/>
    </location>
</feature>
<protein>
    <submittedName>
        <fullName evidence="2">Uncharacterized protein</fullName>
    </submittedName>
</protein>
<evidence type="ECO:0000256" key="1">
    <source>
        <dbReference type="SAM" id="MobiDB-lite"/>
    </source>
</evidence>
<evidence type="ECO:0000313" key="2">
    <source>
        <dbReference type="EMBL" id="GAO47405.1"/>
    </source>
</evidence>
<proteinExistence type="predicted"/>
<feature type="compositionally biased region" description="Polar residues" evidence="1">
    <location>
        <begin position="13"/>
        <end position="24"/>
    </location>
</feature>
<comment type="caution">
    <text evidence="2">The sequence shown here is derived from an EMBL/GenBank/DDBJ whole genome shotgun (WGS) entry which is preliminary data.</text>
</comment>
<dbReference type="Proteomes" id="UP000033140">
    <property type="component" value="Unassembled WGS sequence"/>
</dbReference>
<evidence type="ECO:0000313" key="3">
    <source>
        <dbReference type="Proteomes" id="UP000033140"/>
    </source>
</evidence>
<sequence length="166" mass="18421">MPGSRRRPCDHGTNINQGSITAPSMTEMAHSRTPVSPESTTRRLPSFAFEGARFLTAACIQTFPSTPDYYCGHTSYVRPIPFSASKISPKPPISFFCSALSAVEHTFSMEGRVRRMSPIPNVKVYKDPAAHLRGGPCIIQQQSRLLTRSWDIYTELATTTTTTTRH</sequence>
<feature type="compositionally biased region" description="Polar residues" evidence="1">
    <location>
        <begin position="33"/>
        <end position="42"/>
    </location>
</feature>
<reference evidence="2 3" key="3">
    <citation type="journal article" date="2015" name="Genome Announc.">
        <title>Draft Genome Sequence of the Archiascomycetous Yeast Saitoella complicata.</title>
        <authorList>
            <person name="Yamauchi K."/>
            <person name="Kondo S."/>
            <person name="Hamamoto M."/>
            <person name="Takahashi Y."/>
            <person name="Ogura Y."/>
            <person name="Hayashi T."/>
            <person name="Nishida H."/>
        </authorList>
    </citation>
    <scope>NUCLEOTIDE SEQUENCE [LARGE SCALE GENOMIC DNA]</scope>
    <source>
        <strain evidence="2 3">NRRL Y-17804</strain>
    </source>
</reference>
<name>A0A0E9NDD6_SAICN</name>
<reference evidence="2 3" key="2">
    <citation type="journal article" date="2014" name="J. Gen. Appl. Microbiol.">
        <title>The early diverging ascomycetous budding yeast Saitoella complicata has three histone deacetylases belonging to the Clr6, Hos2, and Rpd3 lineages.</title>
        <authorList>
            <person name="Nishida H."/>
            <person name="Matsumoto T."/>
            <person name="Kondo S."/>
            <person name="Hamamoto M."/>
            <person name="Yoshikawa H."/>
        </authorList>
    </citation>
    <scope>NUCLEOTIDE SEQUENCE [LARGE SCALE GENOMIC DNA]</scope>
    <source>
        <strain evidence="2 3">NRRL Y-17804</strain>
    </source>
</reference>